<dbReference type="InterPro" id="IPR038441">
    <property type="entry name" value="THAP_Znf_sf"/>
</dbReference>
<feature type="domain" description="THAP-type" evidence="9">
    <location>
        <begin position="115"/>
        <end position="197"/>
    </location>
</feature>
<comment type="caution">
    <text evidence="10">The sequence shown here is derived from an EMBL/GenBank/DDBJ whole genome shotgun (WGS) entry which is preliminary data.</text>
</comment>
<feature type="region of interest" description="Disordered" evidence="8">
    <location>
        <begin position="200"/>
        <end position="230"/>
    </location>
</feature>
<dbReference type="EMBL" id="JABSTU010006358">
    <property type="protein sequence ID" value="KAH7934502.1"/>
    <property type="molecule type" value="Genomic_DNA"/>
</dbReference>
<dbReference type="Pfam" id="PF13613">
    <property type="entry name" value="HTH_Tnp_4"/>
    <property type="match status" value="1"/>
</dbReference>
<dbReference type="InterPro" id="IPR006612">
    <property type="entry name" value="THAP_Znf"/>
</dbReference>
<keyword evidence="11" id="KW-1185">Reference proteome</keyword>
<dbReference type="GO" id="GO:0003677">
    <property type="term" value="F:DNA binding"/>
    <property type="evidence" value="ECO:0007669"/>
    <property type="project" value="UniProtKB-UniRule"/>
</dbReference>
<keyword evidence="7" id="KW-0175">Coiled coil</keyword>
<dbReference type="Pfam" id="PF13359">
    <property type="entry name" value="DDE_Tnp_4"/>
    <property type="match status" value="1"/>
</dbReference>
<evidence type="ECO:0000256" key="5">
    <source>
        <dbReference type="ARBA" id="ARBA00023125"/>
    </source>
</evidence>
<dbReference type="GO" id="GO:0008270">
    <property type="term" value="F:zinc ion binding"/>
    <property type="evidence" value="ECO:0007669"/>
    <property type="project" value="UniProtKB-KW"/>
</dbReference>
<evidence type="ECO:0000256" key="7">
    <source>
        <dbReference type="SAM" id="Coils"/>
    </source>
</evidence>
<reference evidence="10" key="1">
    <citation type="journal article" date="2020" name="Cell">
        <title>Large-Scale Comparative Analyses of Tick Genomes Elucidate Their Genetic Diversity and Vector Capacities.</title>
        <authorList>
            <consortium name="Tick Genome and Microbiome Consortium (TIGMIC)"/>
            <person name="Jia N."/>
            <person name="Wang J."/>
            <person name="Shi W."/>
            <person name="Du L."/>
            <person name="Sun Y."/>
            <person name="Zhan W."/>
            <person name="Jiang J.F."/>
            <person name="Wang Q."/>
            <person name="Zhang B."/>
            <person name="Ji P."/>
            <person name="Bell-Sakyi L."/>
            <person name="Cui X.M."/>
            <person name="Yuan T.T."/>
            <person name="Jiang B.G."/>
            <person name="Yang W.F."/>
            <person name="Lam T.T."/>
            <person name="Chang Q.C."/>
            <person name="Ding S.J."/>
            <person name="Wang X.J."/>
            <person name="Zhu J.G."/>
            <person name="Ruan X.D."/>
            <person name="Zhao L."/>
            <person name="Wei J.T."/>
            <person name="Ye R.Z."/>
            <person name="Que T.C."/>
            <person name="Du C.H."/>
            <person name="Zhou Y.H."/>
            <person name="Cheng J.X."/>
            <person name="Dai P.F."/>
            <person name="Guo W.B."/>
            <person name="Han X.H."/>
            <person name="Huang E.J."/>
            <person name="Li L.F."/>
            <person name="Wei W."/>
            <person name="Gao Y.C."/>
            <person name="Liu J.Z."/>
            <person name="Shao H.Z."/>
            <person name="Wang X."/>
            <person name="Wang C.C."/>
            <person name="Yang T.C."/>
            <person name="Huo Q.B."/>
            <person name="Li W."/>
            <person name="Chen H.Y."/>
            <person name="Chen S.E."/>
            <person name="Zhou L.G."/>
            <person name="Ni X.B."/>
            <person name="Tian J.H."/>
            <person name="Sheng Y."/>
            <person name="Liu T."/>
            <person name="Pan Y.S."/>
            <person name="Xia L.Y."/>
            <person name="Li J."/>
            <person name="Zhao F."/>
            <person name="Cao W.C."/>
        </authorList>
    </citation>
    <scope>NUCLEOTIDE SEQUENCE</scope>
    <source>
        <strain evidence="10">Rmic-2018</strain>
    </source>
</reference>
<dbReference type="SUPFAM" id="SSF57716">
    <property type="entry name" value="Glucocorticoid receptor-like (DNA-binding domain)"/>
    <property type="match status" value="1"/>
</dbReference>
<evidence type="ECO:0000256" key="3">
    <source>
        <dbReference type="ARBA" id="ARBA00022771"/>
    </source>
</evidence>
<keyword evidence="4" id="KW-0862">Zinc</keyword>
<dbReference type="PANTHER" id="PTHR23080">
    <property type="entry name" value="THAP DOMAIN PROTEIN"/>
    <property type="match status" value="1"/>
</dbReference>
<reference evidence="10" key="2">
    <citation type="submission" date="2021-09" db="EMBL/GenBank/DDBJ databases">
        <authorList>
            <person name="Jia N."/>
            <person name="Wang J."/>
            <person name="Shi W."/>
            <person name="Du L."/>
            <person name="Sun Y."/>
            <person name="Zhan W."/>
            <person name="Jiang J."/>
            <person name="Wang Q."/>
            <person name="Zhang B."/>
            <person name="Ji P."/>
            <person name="Sakyi L.B."/>
            <person name="Cui X."/>
            <person name="Yuan T."/>
            <person name="Jiang B."/>
            <person name="Yang W."/>
            <person name="Lam T.T.-Y."/>
            <person name="Chang Q."/>
            <person name="Ding S."/>
            <person name="Wang X."/>
            <person name="Zhu J."/>
            <person name="Ruan X."/>
            <person name="Zhao L."/>
            <person name="Wei J."/>
            <person name="Que T."/>
            <person name="Du C."/>
            <person name="Cheng J."/>
            <person name="Dai P."/>
            <person name="Han X."/>
            <person name="Huang E."/>
            <person name="Gao Y."/>
            <person name="Liu J."/>
            <person name="Shao H."/>
            <person name="Ye R."/>
            <person name="Li L."/>
            <person name="Wei W."/>
            <person name="Wang X."/>
            <person name="Wang C."/>
            <person name="Huo Q."/>
            <person name="Li W."/>
            <person name="Guo W."/>
            <person name="Chen H."/>
            <person name="Chen S."/>
            <person name="Zhou L."/>
            <person name="Zhou L."/>
            <person name="Ni X."/>
            <person name="Tian J."/>
            <person name="Zhou Y."/>
            <person name="Sheng Y."/>
            <person name="Liu T."/>
            <person name="Pan Y."/>
            <person name="Xia L."/>
            <person name="Li J."/>
            <person name="Zhao F."/>
            <person name="Cao W."/>
        </authorList>
    </citation>
    <scope>NUCLEOTIDE SEQUENCE</scope>
    <source>
        <strain evidence="10">Rmic-2018</strain>
        <tissue evidence="10">Larvae</tissue>
    </source>
</reference>
<proteinExistence type="predicted"/>
<dbReference type="PROSITE" id="PS50950">
    <property type="entry name" value="ZF_THAP"/>
    <property type="match status" value="1"/>
</dbReference>
<dbReference type="AlphaFoldDB" id="A0A9J6CUZ7"/>
<accession>A0A9J6CUZ7</accession>
<dbReference type="InterPro" id="IPR027805">
    <property type="entry name" value="Transposase_HTH_dom"/>
</dbReference>
<dbReference type="VEuPathDB" id="VectorBase:LOC119174050"/>
<name>A0A9J6CUZ7_RHIMP</name>
<comment type="cofactor">
    <cofactor evidence="1">
        <name>a divalent metal cation</name>
        <dbReference type="ChEBI" id="CHEBI:60240"/>
    </cofactor>
</comment>
<keyword evidence="2" id="KW-0479">Metal-binding</keyword>
<sequence length="565" mass="63284">MLARLDHYARATRMRAYHGTYALRLSQSDFFLLAKCQYTAVYRCASSAESQTAMGERFVSFAARCFHYVSPLHDSGALRFIVSDSPRSCPAFEFPYGFGESSDYPRRVRDGKSKSPGDSLQSSGECAAAVGVSFHRFPKDAMIYKKWIVAIKRDEGPEFQVGKTTKVCSKHFRSSYFIPSVVSGRSLLRDSAVPSVFAFSKEKKERKPPKPRASPQVRSQNPVLGPGVLGDELMHSPDEVKAAPVGLEEPTRLNSSLEGENARLAETIKQKNNEIARLRDELCQIKEQLVAAKGIIGQLGFEKASLSCQLAAERERTAPFTVERFKDCDEDMLFYTGLPSYNHFKKLLVYLNPGDDGCNVLRSERTESSEPRSSRGRKRKLSTENELFLVLVRLRLGLFEDDLAHRFCIAQSTVSRICTSWINFLYAKQGLLPLWAPRRIVDATMPPEFKEKYSSTRVILDATEIQCEVPSSLSLQSTTYSPYKSSNTLKGLIGVLPNGLVAFVSELFTGSSSDRECVIRSGFLDLKFDDEDAVMADKGFRRRSLGKEWSEIEPAAVPEGWHILT</sequence>
<feature type="coiled-coil region" evidence="7">
    <location>
        <begin position="254"/>
        <end position="288"/>
    </location>
</feature>
<protein>
    <recommendedName>
        <fullName evidence="9">THAP-type domain-containing protein</fullName>
    </recommendedName>
</protein>
<evidence type="ECO:0000313" key="11">
    <source>
        <dbReference type="Proteomes" id="UP000821866"/>
    </source>
</evidence>
<dbReference type="Gene3D" id="6.20.210.20">
    <property type="entry name" value="THAP domain"/>
    <property type="match status" value="1"/>
</dbReference>
<evidence type="ECO:0000259" key="9">
    <source>
        <dbReference type="PROSITE" id="PS50950"/>
    </source>
</evidence>
<dbReference type="Pfam" id="PF05485">
    <property type="entry name" value="THAP"/>
    <property type="match status" value="1"/>
</dbReference>
<dbReference type="Proteomes" id="UP000821866">
    <property type="component" value="Unassembled WGS sequence"/>
</dbReference>
<evidence type="ECO:0000256" key="8">
    <source>
        <dbReference type="SAM" id="MobiDB-lite"/>
    </source>
</evidence>
<evidence type="ECO:0000313" key="10">
    <source>
        <dbReference type="EMBL" id="KAH7934502.1"/>
    </source>
</evidence>
<evidence type="ECO:0000256" key="1">
    <source>
        <dbReference type="ARBA" id="ARBA00001968"/>
    </source>
</evidence>
<dbReference type="SMART" id="SM00980">
    <property type="entry name" value="THAP"/>
    <property type="match status" value="1"/>
</dbReference>
<organism evidence="10 11">
    <name type="scientific">Rhipicephalus microplus</name>
    <name type="common">Cattle tick</name>
    <name type="synonym">Boophilus microplus</name>
    <dbReference type="NCBI Taxonomy" id="6941"/>
    <lineage>
        <taxon>Eukaryota</taxon>
        <taxon>Metazoa</taxon>
        <taxon>Ecdysozoa</taxon>
        <taxon>Arthropoda</taxon>
        <taxon>Chelicerata</taxon>
        <taxon>Arachnida</taxon>
        <taxon>Acari</taxon>
        <taxon>Parasitiformes</taxon>
        <taxon>Ixodida</taxon>
        <taxon>Ixodoidea</taxon>
        <taxon>Ixodidae</taxon>
        <taxon>Rhipicephalinae</taxon>
        <taxon>Rhipicephalus</taxon>
        <taxon>Boophilus</taxon>
    </lineage>
</organism>
<evidence type="ECO:0000256" key="2">
    <source>
        <dbReference type="ARBA" id="ARBA00022723"/>
    </source>
</evidence>
<evidence type="ECO:0000256" key="6">
    <source>
        <dbReference type="PROSITE-ProRule" id="PRU00309"/>
    </source>
</evidence>
<keyword evidence="3 6" id="KW-0863">Zinc-finger</keyword>
<keyword evidence="5 6" id="KW-0238">DNA-binding</keyword>
<evidence type="ECO:0000256" key="4">
    <source>
        <dbReference type="ARBA" id="ARBA00022833"/>
    </source>
</evidence>
<dbReference type="InterPro" id="IPR027806">
    <property type="entry name" value="HARBI1_dom"/>
</dbReference>
<dbReference type="PANTHER" id="PTHR23080:SF143">
    <property type="entry name" value="SI:DKEY-56D12.4"/>
    <property type="match status" value="1"/>
</dbReference>
<dbReference type="SMART" id="SM00692">
    <property type="entry name" value="DM3"/>
    <property type="match status" value="1"/>
</dbReference>
<gene>
    <name evidence="10" type="ORF">HPB51_029132</name>
</gene>